<dbReference type="Pfam" id="PF01863">
    <property type="entry name" value="YgjP-like"/>
    <property type="match status" value="1"/>
</dbReference>
<name>A0A5B8XIY7_9RICK</name>
<dbReference type="EMBL" id="CP029077">
    <property type="protein sequence ID" value="QED23854.1"/>
    <property type="molecule type" value="Genomic_DNA"/>
</dbReference>
<dbReference type="AlphaFoldDB" id="A0A5B8XIY7"/>
<dbReference type="PANTHER" id="PTHR30399">
    <property type="entry name" value="UNCHARACTERIZED PROTEIN YGJP"/>
    <property type="match status" value="1"/>
</dbReference>
<evidence type="ECO:0000313" key="2">
    <source>
        <dbReference type="EMBL" id="QED23854.1"/>
    </source>
</evidence>
<protein>
    <submittedName>
        <fullName evidence="2">WLM domain metal-dependent hydrolase</fullName>
    </submittedName>
</protein>
<dbReference type="RefSeq" id="WP_161982878.1">
    <property type="nucleotide sequence ID" value="NZ_CP029077.1"/>
</dbReference>
<dbReference type="CDD" id="cd07344">
    <property type="entry name" value="M48_yhfN_like"/>
    <property type="match status" value="1"/>
</dbReference>
<evidence type="ECO:0000259" key="1">
    <source>
        <dbReference type="Pfam" id="PF01863"/>
    </source>
</evidence>
<feature type="domain" description="YgjP-like metallopeptidase" evidence="1">
    <location>
        <begin position="11"/>
        <end position="218"/>
    </location>
</feature>
<reference evidence="2 3" key="1">
    <citation type="journal article" date="2019" name="ISME J.">
        <title>Deianiraea, an extracellular bacterium associated with the ciliate Paramecium, suggests an alternative scenario for the evolution of Rickettsiales.</title>
        <authorList>
            <person name="Castelli M."/>
            <person name="Sabaneyeva E."/>
            <person name="Lanzoni O."/>
            <person name="Lebedeva N."/>
            <person name="Floriano A.M."/>
            <person name="Gaiarsa S."/>
            <person name="Benken K."/>
            <person name="Modeo L."/>
            <person name="Bandi C."/>
            <person name="Potekhin A."/>
            <person name="Sassera D."/>
            <person name="Petroni G."/>
        </authorList>
    </citation>
    <scope>NUCLEOTIDE SEQUENCE [LARGE SCALE GENOMIC DNA]</scope>
    <source>
        <strain evidence="2">CyL4-1</strain>
    </source>
</reference>
<dbReference type="GO" id="GO:0016787">
    <property type="term" value="F:hydrolase activity"/>
    <property type="evidence" value="ECO:0007669"/>
    <property type="project" value="UniProtKB-KW"/>
</dbReference>
<gene>
    <name evidence="2" type="ORF">Deia_01073</name>
</gene>
<sequence>MEIKYIKTKRRSVSIKVCQNLDVVVRFGHRISQDFVENFINQKRPWIQKQIDKIKAKTIFDISKIKYEDGTIFPYLGRDLVIKIFPTSGKDCILENGENLEIYTKKVSYQLIKKLFEKNAIEIFNEKIRQCLAIFETIKPINKDISLKIRKMKSRYGSMSTSGVMTLNLSLIHYDLEIIKYVIMHELCHVFHMNHGRGFYNLLLLVMPNFREIEARLKGYKYKFV</sequence>
<dbReference type="InterPro" id="IPR053136">
    <property type="entry name" value="UTP_pyrophosphatase-like"/>
</dbReference>
<keyword evidence="2" id="KW-0378">Hydrolase</keyword>
<dbReference type="Gene3D" id="3.30.2010.10">
    <property type="entry name" value="Metalloproteases ('zincins'), catalytic domain"/>
    <property type="match status" value="1"/>
</dbReference>
<proteinExistence type="predicted"/>
<dbReference type="PANTHER" id="PTHR30399:SF1">
    <property type="entry name" value="UTP PYROPHOSPHATASE"/>
    <property type="match status" value="1"/>
</dbReference>
<evidence type="ECO:0000313" key="3">
    <source>
        <dbReference type="Proteomes" id="UP000321934"/>
    </source>
</evidence>
<dbReference type="InterPro" id="IPR002725">
    <property type="entry name" value="YgjP-like_metallopeptidase"/>
</dbReference>
<dbReference type="OrthoDB" id="9795402at2"/>
<keyword evidence="3" id="KW-1185">Reference proteome</keyword>
<accession>A0A5B8XIY7</accession>
<dbReference type="Proteomes" id="UP000321934">
    <property type="component" value="Chromosome"/>
</dbReference>
<organism evidence="2 3">
    <name type="scientific">Candidatus Deianiraea vastatrix</name>
    <dbReference type="NCBI Taxonomy" id="2163644"/>
    <lineage>
        <taxon>Bacteria</taxon>
        <taxon>Pseudomonadati</taxon>
        <taxon>Pseudomonadota</taxon>
        <taxon>Alphaproteobacteria</taxon>
        <taxon>Rickettsiales</taxon>
        <taxon>Candidatus Deianiraeaceae</taxon>
        <taxon>Candidatus Deianiraea</taxon>
    </lineage>
</organism>